<evidence type="ECO:0000256" key="1">
    <source>
        <dbReference type="ARBA" id="ARBA00004196"/>
    </source>
</evidence>
<evidence type="ECO:0000256" key="2">
    <source>
        <dbReference type="ARBA" id="ARBA00009576"/>
    </source>
</evidence>
<sequence>MQFYTIVSLFLAGTAYALPATSANGYEACPSGGLFGNPQCCSLNLVGVLSGDCRAPTKTPNSAKEFQAICAESGQKARCCGLSEILELGAFCQKPVGVSA</sequence>
<dbReference type="CDD" id="cd23508">
    <property type="entry name" value="hydrophobin_II"/>
    <property type="match status" value="1"/>
</dbReference>
<evidence type="ECO:0000256" key="3">
    <source>
        <dbReference type="ARBA" id="ARBA00023157"/>
    </source>
</evidence>
<comment type="subcellular location">
    <subcellularLocation>
        <location evidence="1">Cell envelope</location>
    </subcellularLocation>
</comment>
<dbReference type="InterPro" id="IPR036686">
    <property type="entry name" value="Class_II_Hydrophobin_sf"/>
</dbReference>
<dbReference type="Proteomes" id="UP000002489">
    <property type="component" value="Unassembled WGS sequence"/>
</dbReference>
<dbReference type="SUPFAM" id="SSF101751">
    <property type="entry name" value="Hydrophobin II, HfbII"/>
    <property type="match status" value="1"/>
</dbReference>
<comment type="similarity">
    <text evidence="2">Belongs to the cerato-ulmin hydrophobin family.</text>
</comment>
<dbReference type="GO" id="GO:0005576">
    <property type="term" value="C:extracellular region"/>
    <property type="evidence" value="ECO:0007669"/>
    <property type="project" value="InterPro"/>
</dbReference>
<reference evidence="5" key="1">
    <citation type="journal article" date="2012" name="Mol. Plant Microbe Interact.">
        <title>A highly conserved effector in Fusarium oxysporum is required for full virulence on Arabidopsis.</title>
        <authorList>
            <person name="Thatcher L.F."/>
            <person name="Gardiner D.M."/>
            <person name="Kazan K."/>
            <person name="Manners J."/>
        </authorList>
    </citation>
    <scope>NUCLEOTIDE SEQUENCE [LARGE SCALE GENOMIC DNA]</scope>
    <source>
        <strain evidence="5">Fo5176</strain>
    </source>
</reference>
<protein>
    <submittedName>
        <fullName evidence="4">Uncharacterized protein</fullName>
    </submittedName>
</protein>
<dbReference type="Pfam" id="PF06766">
    <property type="entry name" value="Hydrophobin_2"/>
    <property type="match status" value="1"/>
</dbReference>
<dbReference type="InterPro" id="IPR010636">
    <property type="entry name" value="Class_II_hydrophobin"/>
</dbReference>
<evidence type="ECO:0000313" key="5">
    <source>
        <dbReference type="Proteomes" id="UP000002489"/>
    </source>
</evidence>
<dbReference type="STRING" id="426428.A0A0D2XFQ7"/>
<proteinExistence type="inferred from homology"/>
<dbReference type="EnsemblFungi" id="FOXG_02746T0">
    <property type="protein sequence ID" value="FOXG_02746P0"/>
    <property type="gene ID" value="FOXG_02746"/>
</dbReference>
<accession>A0A0D2XFQ7</accession>
<dbReference type="VEuPathDB" id="FungiDB:FOXG_02746"/>
<gene>
    <name evidence="4" type="primary">28944919</name>
</gene>
<organism evidence="4 5">
    <name type="scientific">Fusarium oxysporum (strain Fo5176)</name>
    <name type="common">Fusarium vascular wilt</name>
    <dbReference type="NCBI Taxonomy" id="660025"/>
    <lineage>
        <taxon>Eukaryota</taxon>
        <taxon>Fungi</taxon>
        <taxon>Dikarya</taxon>
        <taxon>Ascomycota</taxon>
        <taxon>Pezizomycotina</taxon>
        <taxon>Sordariomycetes</taxon>
        <taxon>Hypocreomycetidae</taxon>
        <taxon>Hypocreales</taxon>
        <taxon>Nectriaceae</taxon>
        <taxon>Fusarium</taxon>
        <taxon>Fusarium oxysporum species complex</taxon>
    </lineage>
</organism>
<name>A0A0D2XFQ7_FUSOF</name>
<dbReference type="Gene3D" id="3.20.120.10">
    <property type="entry name" value="Hydrophobin"/>
    <property type="match status" value="1"/>
</dbReference>
<dbReference type="AlphaFoldDB" id="A0A0D2XFQ7"/>
<reference evidence="4" key="2">
    <citation type="submission" date="2025-03" db="UniProtKB">
        <authorList>
            <consortium name="EnsemblFungi"/>
        </authorList>
    </citation>
    <scope>IDENTIFICATION</scope>
    <source>
        <strain evidence="4">4287 / CBS 123668 / FGSC 9935 / NRRL 34936</strain>
    </source>
</reference>
<keyword evidence="3" id="KW-1015">Disulfide bond</keyword>
<dbReference type="PANTHER" id="PTHR42341">
    <property type="entry name" value="HYDROPHOBIN"/>
    <property type="match status" value="1"/>
</dbReference>
<dbReference type="PANTHER" id="PTHR42341:SF1">
    <property type="entry name" value="HYDROPHOBIN"/>
    <property type="match status" value="1"/>
</dbReference>
<evidence type="ECO:0000313" key="4">
    <source>
        <dbReference type="EnsemblFungi" id="FOXG_02746P0"/>
    </source>
</evidence>